<dbReference type="STRING" id="538381.GCA_001696535_04347"/>
<name>A0A285S5I8_9HYPH</name>
<dbReference type="Proteomes" id="UP000219331">
    <property type="component" value="Unassembled WGS sequence"/>
</dbReference>
<dbReference type="AlphaFoldDB" id="A0A285S5I8"/>
<accession>A0A285S5I8</accession>
<reference evidence="1 2" key="1">
    <citation type="submission" date="2017-08" db="EMBL/GenBank/DDBJ databases">
        <authorList>
            <person name="de Groot N.N."/>
        </authorList>
    </citation>
    <scope>NUCLEOTIDE SEQUENCE [LARGE SCALE GENOMIC DNA]</scope>
    <source>
        <strain evidence="1 2">USBA 352</strain>
    </source>
</reference>
<organism evidence="1 2">
    <name type="scientific">Stappia indica</name>
    <dbReference type="NCBI Taxonomy" id="538381"/>
    <lineage>
        <taxon>Bacteria</taxon>
        <taxon>Pseudomonadati</taxon>
        <taxon>Pseudomonadota</taxon>
        <taxon>Alphaproteobacteria</taxon>
        <taxon>Hyphomicrobiales</taxon>
        <taxon>Stappiaceae</taxon>
        <taxon>Stappia</taxon>
    </lineage>
</organism>
<evidence type="ECO:0008006" key="3">
    <source>
        <dbReference type="Google" id="ProtNLM"/>
    </source>
</evidence>
<protein>
    <recommendedName>
        <fullName evidence="3">Histidine kinase</fullName>
    </recommendedName>
</protein>
<evidence type="ECO:0000313" key="2">
    <source>
        <dbReference type="Proteomes" id="UP000219331"/>
    </source>
</evidence>
<evidence type="ECO:0000313" key="1">
    <source>
        <dbReference type="EMBL" id="SOC00184.1"/>
    </source>
</evidence>
<keyword evidence="2" id="KW-1185">Reference proteome</keyword>
<dbReference type="RefSeq" id="WP_171900725.1">
    <property type="nucleotide sequence ID" value="NZ_JAJGNR010000003.1"/>
</dbReference>
<proteinExistence type="predicted"/>
<dbReference type="EMBL" id="OBML01000003">
    <property type="protein sequence ID" value="SOC00184.1"/>
    <property type="molecule type" value="Genomic_DNA"/>
</dbReference>
<sequence length="47" mass="5144">MPTIFRLLFVLLVLTGAVAGTVFALGTFIEPEPHEITVRLPMDGFGR</sequence>
<gene>
    <name evidence="1" type="ORF">SAMN05421512_103236</name>
</gene>